<keyword evidence="2" id="KW-0812">Transmembrane</keyword>
<evidence type="ECO:0000313" key="5">
    <source>
        <dbReference type="Proteomes" id="UP000051645"/>
    </source>
</evidence>
<reference evidence="5 6" key="1">
    <citation type="journal article" date="2015" name="Genome Announc.">
        <title>Expanding the biotechnology potential of lactobacilli through comparative genomics of 213 strains and associated genera.</title>
        <authorList>
            <person name="Sun Z."/>
            <person name="Harris H.M."/>
            <person name="McCann A."/>
            <person name="Guo C."/>
            <person name="Argimon S."/>
            <person name="Zhang W."/>
            <person name="Yang X."/>
            <person name="Jeffery I.B."/>
            <person name="Cooney J.C."/>
            <person name="Kagawa T.F."/>
            <person name="Liu W."/>
            <person name="Song Y."/>
            <person name="Salvetti E."/>
            <person name="Wrobel A."/>
            <person name="Rasinkangas P."/>
            <person name="Parkhill J."/>
            <person name="Rea M.C."/>
            <person name="O'Sullivan O."/>
            <person name="Ritari J."/>
            <person name="Douillard F.P."/>
            <person name="Paul Ross R."/>
            <person name="Yang R."/>
            <person name="Briner A.E."/>
            <person name="Felis G.E."/>
            <person name="de Vos W.M."/>
            <person name="Barrangou R."/>
            <person name="Klaenhammer T.R."/>
            <person name="Caufield P.W."/>
            <person name="Cui Y."/>
            <person name="Zhang H."/>
            <person name="O'Toole P.W."/>
        </authorList>
    </citation>
    <scope>NUCLEOTIDE SEQUENCE [LARGE SCALE GENOMIC DNA]</scope>
    <source>
        <strain evidence="3 6">ATCC BAA-66</strain>
        <strain evidence="4 5">DSM 13344</strain>
    </source>
</reference>
<evidence type="ECO:0000313" key="3">
    <source>
        <dbReference type="EMBL" id="KRN29373.1"/>
    </source>
</evidence>
<dbReference type="Proteomes" id="UP000051645">
    <property type="component" value="Unassembled WGS sequence"/>
</dbReference>
<feature type="transmembrane region" description="Helical" evidence="2">
    <location>
        <begin position="12"/>
        <end position="41"/>
    </location>
</feature>
<evidence type="ECO:0000256" key="1">
    <source>
        <dbReference type="SAM" id="Coils"/>
    </source>
</evidence>
<sequence length="247" mass="28068">MTLKRARFITWLTFFGTAFLLLILKTNWAVAIFLGLMVALWERRRLRGRLSERPDQAAPEAPKKASPAMLAHYRESGLSEDDITLFRSTMATAEKQIDQLQRNMDANAKLHTIDLNQHTLRVAQAIFKELVAHPQRLNLASEFLYKHLPSLVDLSGKYLKISQYEVKNDDTYAVLDQAATVINALSQQLQEDYTELMKGDLKEADDDISVAKDSLSDTEKEALKMSDAMSAVNRSYAKQKEAHHDDK</sequence>
<dbReference type="OrthoDB" id="2243657at2"/>
<dbReference type="EMBL" id="JQAT01000001">
    <property type="protein sequence ID" value="KRN29373.1"/>
    <property type="molecule type" value="Genomic_DNA"/>
</dbReference>
<dbReference type="AlphaFoldDB" id="A0A0R2FWQ8"/>
<feature type="coiled-coil region" evidence="1">
    <location>
        <begin position="83"/>
        <end position="110"/>
    </location>
</feature>
<dbReference type="Proteomes" id="UP000051751">
    <property type="component" value="Unassembled WGS sequence"/>
</dbReference>
<dbReference type="STRING" id="81857.IV38_GL000257"/>
<evidence type="ECO:0000256" key="2">
    <source>
        <dbReference type="SAM" id="Phobius"/>
    </source>
</evidence>
<name>A0A0R2FWQ8_9LACO</name>
<keyword evidence="2" id="KW-0472">Membrane</keyword>
<evidence type="ECO:0000313" key="4">
    <source>
        <dbReference type="EMBL" id="KRN34098.1"/>
    </source>
</evidence>
<protein>
    <recommendedName>
        <fullName evidence="7">5-bromo-4-chloroindolyl phosphate hydrolysis protein</fullName>
    </recommendedName>
</protein>
<comment type="caution">
    <text evidence="3">The sequence shown here is derived from an EMBL/GenBank/DDBJ whole genome shotgun (WGS) entry which is preliminary data.</text>
</comment>
<keyword evidence="5" id="KW-1185">Reference proteome</keyword>
<dbReference type="EMBL" id="JQAZ01000001">
    <property type="protein sequence ID" value="KRN34098.1"/>
    <property type="molecule type" value="Genomic_DNA"/>
</dbReference>
<dbReference type="InterPro" id="IPR018770">
    <property type="entry name" value="ChloroindolylP_hydrolase"/>
</dbReference>
<accession>A0A0R2FWQ8</accession>
<proteinExistence type="predicted"/>
<dbReference type="PATRIC" id="fig|81857.3.peg.263"/>
<evidence type="ECO:0000313" key="6">
    <source>
        <dbReference type="Proteomes" id="UP000051751"/>
    </source>
</evidence>
<organism evidence="3 6">
    <name type="scientific">Lactobacillus selangorensis</name>
    <dbReference type="NCBI Taxonomy" id="81857"/>
    <lineage>
        <taxon>Bacteria</taxon>
        <taxon>Bacillati</taxon>
        <taxon>Bacillota</taxon>
        <taxon>Bacilli</taxon>
        <taxon>Lactobacillales</taxon>
        <taxon>Lactobacillaceae</taxon>
        <taxon>Lactobacillus</taxon>
    </lineage>
</organism>
<keyword evidence="1" id="KW-0175">Coiled coil</keyword>
<keyword evidence="2" id="KW-1133">Transmembrane helix</keyword>
<dbReference type="Pfam" id="PF10112">
    <property type="entry name" value="Halogen_Hydrol"/>
    <property type="match status" value="1"/>
</dbReference>
<dbReference type="RefSeq" id="WP_057768692.1">
    <property type="nucleotide sequence ID" value="NZ_JQAT01000001.1"/>
</dbReference>
<evidence type="ECO:0008006" key="7">
    <source>
        <dbReference type="Google" id="ProtNLM"/>
    </source>
</evidence>
<gene>
    <name evidence="3" type="ORF">IV38_GL000257</name>
    <name evidence="4" type="ORF">IV40_GL000412</name>
</gene>